<protein>
    <submittedName>
        <fullName evidence="3">(Mediterranean fruit fly) hypothetical protein</fullName>
    </submittedName>
</protein>
<feature type="compositionally biased region" description="Basic and acidic residues" evidence="1">
    <location>
        <begin position="149"/>
        <end position="164"/>
    </location>
</feature>
<sequence length="252" mass="29791">MDLNHRLIEAVRQCPLLYKNNVTLSDRKCGWQQIAEQMKMREALLKTRWHFLREHYKRTTLTESQLNSSHFPYKKEMEFLLPYLRPSPKGEQRNEGEPLPVNIIKPEFVITEKDLENDSGNEEYVFLEVEALGSEYETTNEDAQQISESELRKELQEELRKELQEDQQEEGQQQHEEDESEDLGHLELEVHIKQEKLDEMPTHNDNPKIIFVKENSHEKMEATCNRNGSKEDESVRCQIQDAVEEKKIIGLK</sequence>
<dbReference type="OrthoDB" id="8038273at2759"/>
<reference evidence="4" key="1">
    <citation type="submission" date="2013-07" db="EMBL/GenBank/DDBJ databases">
        <authorList>
            <person name="Geib S."/>
        </authorList>
    </citation>
    <scope>NUCLEOTIDE SEQUENCE</scope>
</reference>
<dbReference type="PANTHER" id="PTHR12243">
    <property type="entry name" value="MADF DOMAIN TRANSCRIPTION FACTOR"/>
    <property type="match status" value="1"/>
</dbReference>
<feature type="domain" description="MADF" evidence="2">
    <location>
        <begin position="6"/>
        <end position="85"/>
    </location>
</feature>
<dbReference type="PANTHER" id="PTHR12243:SF67">
    <property type="entry name" value="COREPRESSOR OF PANGOLIN, ISOFORM A-RELATED"/>
    <property type="match status" value="1"/>
</dbReference>
<evidence type="ECO:0000259" key="2">
    <source>
        <dbReference type="PROSITE" id="PS51029"/>
    </source>
</evidence>
<keyword evidence="5" id="KW-1185">Reference proteome</keyword>
<name>W8BY67_CERCA</name>
<proteinExistence type="evidence at transcript level"/>
<evidence type="ECO:0000313" key="3">
    <source>
        <dbReference type="EMBL" id="CAD7005162.1"/>
    </source>
</evidence>
<dbReference type="EMBL" id="CAJHJT010000034">
    <property type="protein sequence ID" value="CAD7005162.1"/>
    <property type="molecule type" value="Genomic_DNA"/>
</dbReference>
<dbReference type="GO" id="GO:0006357">
    <property type="term" value="P:regulation of transcription by RNA polymerase II"/>
    <property type="evidence" value="ECO:0007669"/>
    <property type="project" value="TreeGrafter"/>
</dbReference>
<dbReference type="AlphaFoldDB" id="W8BY67"/>
<dbReference type="EMBL" id="GAMC01002263">
    <property type="protein sequence ID" value="JAC04293.1"/>
    <property type="molecule type" value="mRNA"/>
</dbReference>
<reference evidence="4" key="2">
    <citation type="journal article" date="2014" name="BMC Genomics">
        <title>A genomic perspective to assessing quality of mass-reared SIT flies used in Mediterranean fruit fly (Ceratitis capitata) eradication in California.</title>
        <authorList>
            <person name="Calla B."/>
            <person name="Hall B."/>
            <person name="Hou S."/>
            <person name="Geib S.M."/>
        </authorList>
    </citation>
    <scope>NUCLEOTIDE SEQUENCE</scope>
</reference>
<evidence type="ECO:0000256" key="1">
    <source>
        <dbReference type="SAM" id="MobiDB-lite"/>
    </source>
</evidence>
<dbReference type="SMART" id="SM00595">
    <property type="entry name" value="MADF"/>
    <property type="match status" value="1"/>
</dbReference>
<dbReference type="Pfam" id="PF10545">
    <property type="entry name" value="MADF_DNA_bdg"/>
    <property type="match status" value="1"/>
</dbReference>
<accession>W8BY67</accession>
<dbReference type="GO" id="GO:0005667">
    <property type="term" value="C:transcription regulator complex"/>
    <property type="evidence" value="ECO:0007669"/>
    <property type="project" value="TreeGrafter"/>
</dbReference>
<dbReference type="InterPro" id="IPR039353">
    <property type="entry name" value="TF_Adf1"/>
</dbReference>
<gene>
    <name evidence="3" type="ORF">CCAP1982_LOCUS13523</name>
</gene>
<dbReference type="InterPro" id="IPR006578">
    <property type="entry name" value="MADF-dom"/>
</dbReference>
<evidence type="ECO:0000313" key="5">
    <source>
        <dbReference type="Proteomes" id="UP000606786"/>
    </source>
</evidence>
<organism evidence="4">
    <name type="scientific">Ceratitis capitata</name>
    <name type="common">Mediterranean fruit fly</name>
    <name type="synonym">Tephritis capitata</name>
    <dbReference type="NCBI Taxonomy" id="7213"/>
    <lineage>
        <taxon>Eukaryota</taxon>
        <taxon>Metazoa</taxon>
        <taxon>Ecdysozoa</taxon>
        <taxon>Arthropoda</taxon>
        <taxon>Hexapoda</taxon>
        <taxon>Insecta</taxon>
        <taxon>Pterygota</taxon>
        <taxon>Neoptera</taxon>
        <taxon>Endopterygota</taxon>
        <taxon>Diptera</taxon>
        <taxon>Brachycera</taxon>
        <taxon>Muscomorpha</taxon>
        <taxon>Tephritoidea</taxon>
        <taxon>Tephritidae</taxon>
        <taxon>Ceratitis</taxon>
        <taxon>Ceratitis</taxon>
    </lineage>
</organism>
<dbReference type="PROSITE" id="PS51029">
    <property type="entry name" value="MADF"/>
    <property type="match status" value="1"/>
</dbReference>
<dbReference type="Proteomes" id="UP000606786">
    <property type="component" value="Unassembled WGS sequence"/>
</dbReference>
<evidence type="ECO:0000313" key="4">
    <source>
        <dbReference type="EMBL" id="JAC04293.1"/>
    </source>
</evidence>
<feature type="region of interest" description="Disordered" evidence="1">
    <location>
        <begin position="136"/>
        <end position="183"/>
    </location>
</feature>
<dbReference type="GO" id="GO:0005634">
    <property type="term" value="C:nucleus"/>
    <property type="evidence" value="ECO:0007669"/>
    <property type="project" value="TreeGrafter"/>
</dbReference>
<reference evidence="3" key="3">
    <citation type="submission" date="2020-11" db="EMBL/GenBank/DDBJ databases">
        <authorList>
            <person name="Whitehead M."/>
        </authorList>
    </citation>
    <scope>NUCLEOTIDE SEQUENCE</scope>
    <source>
        <strain evidence="3">EGII</strain>
    </source>
</reference>